<evidence type="ECO:0000256" key="5">
    <source>
        <dbReference type="ARBA" id="ARBA00023136"/>
    </source>
</evidence>
<feature type="transmembrane region" description="Helical" evidence="6">
    <location>
        <begin position="41"/>
        <end position="67"/>
    </location>
</feature>
<proteinExistence type="predicted"/>
<feature type="transmembrane region" description="Helical" evidence="6">
    <location>
        <begin position="121"/>
        <end position="142"/>
    </location>
</feature>
<feature type="transmembrane region" description="Helical" evidence="6">
    <location>
        <begin position="6"/>
        <end position="29"/>
    </location>
</feature>
<dbReference type="PANTHER" id="PTHR30086">
    <property type="entry name" value="ARGININE EXPORTER PROTEIN ARGO"/>
    <property type="match status" value="1"/>
</dbReference>
<keyword evidence="8" id="KW-1185">Reference proteome</keyword>
<evidence type="ECO:0000256" key="3">
    <source>
        <dbReference type="ARBA" id="ARBA00022692"/>
    </source>
</evidence>
<evidence type="ECO:0000256" key="6">
    <source>
        <dbReference type="SAM" id="Phobius"/>
    </source>
</evidence>
<dbReference type="KEGG" id="kmn:HW532_10575"/>
<evidence type="ECO:0000313" key="7">
    <source>
        <dbReference type="EMBL" id="QPC43093.1"/>
    </source>
</evidence>
<organism evidence="7 8">
    <name type="scientific">Kaustia mangrovi</name>
    <dbReference type="NCBI Taxonomy" id="2593653"/>
    <lineage>
        <taxon>Bacteria</taxon>
        <taxon>Pseudomonadati</taxon>
        <taxon>Pseudomonadota</taxon>
        <taxon>Alphaproteobacteria</taxon>
        <taxon>Hyphomicrobiales</taxon>
        <taxon>Parvibaculaceae</taxon>
        <taxon>Kaustia</taxon>
    </lineage>
</organism>
<feature type="transmembrane region" description="Helical" evidence="6">
    <location>
        <begin position="148"/>
        <end position="176"/>
    </location>
</feature>
<dbReference type="GO" id="GO:0015171">
    <property type="term" value="F:amino acid transmembrane transporter activity"/>
    <property type="evidence" value="ECO:0007669"/>
    <property type="project" value="TreeGrafter"/>
</dbReference>
<keyword evidence="4 6" id="KW-1133">Transmembrane helix</keyword>
<feature type="transmembrane region" description="Helical" evidence="6">
    <location>
        <begin position="188"/>
        <end position="206"/>
    </location>
</feature>
<dbReference type="PIRSF" id="PIRSF006324">
    <property type="entry name" value="LeuE"/>
    <property type="match status" value="1"/>
</dbReference>
<dbReference type="PANTHER" id="PTHR30086:SF20">
    <property type="entry name" value="ARGININE EXPORTER PROTEIN ARGO-RELATED"/>
    <property type="match status" value="1"/>
</dbReference>
<evidence type="ECO:0000256" key="1">
    <source>
        <dbReference type="ARBA" id="ARBA00004651"/>
    </source>
</evidence>
<dbReference type="GO" id="GO:0005886">
    <property type="term" value="C:plasma membrane"/>
    <property type="evidence" value="ECO:0007669"/>
    <property type="project" value="UniProtKB-SubCell"/>
</dbReference>
<accession>A0A7S8HCC5</accession>
<dbReference type="InterPro" id="IPR001123">
    <property type="entry name" value="LeuE-type"/>
</dbReference>
<protein>
    <submittedName>
        <fullName evidence="7">LysE family translocator</fullName>
    </submittedName>
</protein>
<feature type="transmembrane region" description="Helical" evidence="6">
    <location>
        <begin position="73"/>
        <end position="91"/>
    </location>
</feature>
<keyword evidence="3 6" id="KW-0812">Transmembrane</keyword>
<dbReference type="Proteomes" id="UP000593594">
    <property type="component" value="Chromosome"/>
</dbReference>
<comment type="subcellular location">
    <subcellularLocation>
        <location evidence="1">Cell membrane</location>
        <topology evidence="1">Multi-pass membrane protein</topology>
    </subcellularLocation>
</comment>
<dbReference type="Pfam" id="PF01810">
    <property type="entry name" value="LysE"/>
    <property type="match status" value="1"/>
</dbReference>
<dbReference type="EMBL" id="CP058214">
    <property type="protein sequence ID" value="QPC43093.1"/>
    <property type="molecule type" value="Genomic_DNA"/>
</dbReference>
<keyword evidence="2" id="KW-1003">Cell membrane</keyword>
<evidence type="ECO:0000313" key="8">
    <source>
        <dbReference type="Proteomes" id="UP000593594"/>
    </source>
</evidence>
<reference evidence="7 8" key="1">
    <citation type="submission" date="2020-06" db="EMBL/GenBank/DDBJ databases">
        <title>Genome sequence of 2 isolates from Red Sea Mangroves.</title>
        <authorList>
            <person name="Sefrji F."/>
            <person name="Michoud G."/>
            <person name="Merlino G."/>
            <person name="Daffonchio D."/>
        </authorList>
    </citation>
    <scope>NUCLEOTIDE SEQUENCE [LARGE SCALE GENOMIC DNA]</scope>
    <source>
        <strain evidence="7 8">R1DC25</strain>
    </source>
</reference>
<gene>
    <name evidence="7" type="ORF">HW532_10575</name>
</gene>
<sequence length="208" mass="22154">MTLPLWTSLTTIFAVWLVVAMAPGPNFFATIYTATTQSRRLGLYVSAGIAVGTTIWATASLAGLGILFQTTAWLYQAVKLAGGLYLVYLGIRTILSARHARTASPVRLGALSPLQAFRRGLVVDLSNPKAAIFFTSVFAVAVPPQAPLWFQALVVATVVMIAAGWYALVACLVNLPPVAAALRRAHKAMSYVTGFVFVALGARLATDR</sequence>
<evidence type="ECO:0000256" key="4">
    <source>
        <dbReference type="ARBA" id="ARBA00022989"/>
    </source>
</evidence>
<keyword evidence="5 6" id="KW-0472">Membrane</keyword>
<evidence type="ECO:0000256" key="2">
    <source>
        <dbReference type="ARBA" id="ARBA00022475"/>
    </source>
</evidence>
<dbReference type="RefSeq" id="WP_213164334.1">
    <property type="nucleotide sequence ID" value="NZ_CP058214.1"/>
</dbReference>
<dbReference type="AlphaFoldDB" id="A0A7S8HCC5"/>
<name>A0A7S8HCC5_9HYPH</name>